<proteinExistence type="predicted"/>
<reference evidence="1 2" key="1">
    <citation type="journal article" date="2019" name="Sci. Data">
        <title>Hybrid genome assembly and annotation of Danionella translucida.</title>
        <authorList>
            <person name="Kadobianskyi M."/>
            <person name="Schulze L."/>
            <person name="Schuelke M."/>
            <person name="Judkewitz B."/>
        </authorList>
    </citation>
    <scope>NUCLEOTIDE SEQUENCE [LARGE SCALE GENOMIC DNA]</scope>
    <source>
        <strain evidence="1 2">Bolton</strain>
    </source>
</reference>
<sequence>MDVSNGGLSQKWDDGEPMKTDQLNCFLNLQTNHFQCGSSDRSEVCTEVLSQVIVSTVDPPDAVERSVVISFVVFDGVGAEDSTEGTLSPAALAEVIDQKPVGPHWEVCNIFIIDAAEIFLREDQNIRELLREALQPQSNVSRLVSEITFLQHMNCFILYEVVKFHFDLPHGTAQTPRPLAVMGYQFSLLNSFHQELQFLFLFVPLHLSKHLTGVVTSSVCVHHGIDLLQEITHLLSVSSQIVIEHVESVATRFNQLHQGRSGLPQALLDGFVPQKISSGKEHYGVHQRVFPKCLLDDLH</sequence>
<evidence type="ECO:0000313" key="1">
    <source>
        <dbReference type="EMBL" id="TRY95714.1"/>
    </source>
</evidence>
<protein>
    <submittedName>
        <fullName evidence="1">Uncharacterized protein</fullName>
    </submittedName>
</protein>
<keyword evidence="2" id="KW-1185">Reference proteome</keyword>
<dbReference type="Proteomes" id="UP000316079">
    <property type="component" value="Unassembled WGS sequence"/>
</dbReference>
<evidence type="ECO:0000313" key="2">
    <source>
        <dbReference type="Proteomes" id="UP000316079"/>
    </source>
</evidence>
<name>A0A553R0K7_9TELE</name>
<dbReference type="AlphaFoldDB" id="A0A553R0K7"/>
<accession>A0A553R0K7</accession>
<organism evidence="1 2">
    <name type="scientific">Danionella cerebrum</name>
    <dbReference type="NCBI Taxonomy" id="2873325"/>
    <lineage>
        <taxon>Eukaryota</taxon>
        <taxon>Metazoa</taxon>
        <taxon>Chordata</taxon>
        <taxon>Craniata</taxon>
        <taxon>Vertebrata</taxon>
        <taxon>Euteleostomi</taxon>
        <taxon>Actinopterygii</taxon>
        <taxon>Neopterygii</taxon>
        <taxon>Teleostei</taxon>
        <taxon>Ostariophysi</taxon>
        <taxon>Cypriniformes</taxon>
        <taxon>Danionidae</taxon>
        <taxon>Danioninae</taxon>
        <taxon>Danionella</taxon>
    </lineage>
</organism>
<comment type="caution">
    <text evidence="1">The sequence shown here is derived from an EMBL/GenBank/DDBJ whole genome shotgun (WGS) entry which is preliminary data.</text>
</comment>
<gene>
    <name evidence="1" type="ORF">DNTS_022117</name>
</gene>
<dbReference type="EMBL" id="SRMA01025351">
    <property type="protein sequence ID" value="TRY95714.1"/>
    <property type="molecule type" value="Genomic_DNA"/>
</dbReference>